<feature type="transmembrane region" description="Helical" evidence="4">
    <location>
        <begin position="264"/>
        <end position="285"/>
    </location>
</feature>
<dbReference type="Pfam" id="PF07690">
    <property type="entry name" value="MFS_1"/>
    <property type="match status" value="1"/>
</dbReference>
<dbReference type="InterPro" id="IPR020846">
    <property type="entry name" value="MFS_dom"/>
</dbReference>
<sequence>MKNRGLIALAGIGIHISIGSVYAWSVFSKPLQQAFGWNLKQANFTFGLAIFTLGISAALMGHVVERRGPRFSGSLSALLWATGLLGSAFATSSHIACEELRLWLLYLCYGLIGGFGLGTGYITPVSTLMKWFPDHRGLATGLAIMGFGFASFLGAPLIGRLIEAQGLSTTFAILGVVYLVVMLASALYLAPPPEGWQPAGYSGREDGPPVRRKPIDLMPMTANEAVKTPPFYGLWLMMFINIGCGIAVISVASPMTQELTGIDAVAAAAIVGMNGLFNGLGRLGWASLSDRIGRPNTYIAFFVLEILAFGCLPALRDILAFQALLYLIMTCYGGGFSTLPAYIGDLFGMRQVGAIHGYVLTAWALAGITGSSLAAYLREETGSYGDMMRIFALVFLLALGVAIVMRGFVRRELARKHLGYAEVEGDALEVAVSEGETGDG</sequence>
<protein>
    <submittedName>
        <fullName evidence="6">MFS transporter, OFA family, oxalate/formate antiporter</fullName>
    </submittedName>
</protein>
<dbReference type="GO" id="GO:0022857">
    <property type="term" value="F:transmembrane transporter activity"/>
    <property type="evidence" value="ECO:0007669"/>
    <property type="project" value="InterPro"/>
</dbReference>
<dbReference type="EMBL" id="FXAM01000001">
    <property type="protein sequence ID" value="SMF93697.1"/>
    <property type="molecule type" value="Genomic_DNA"/>
</dbReference>
<organism evidence="6 7">
    <name type="scientific">Methylomagnum ishizawai</name>
    <dbReference type="NCBI Taxonomy" id="1760988"/>
    <lineage>
        <taxon>Bacteria</taxon>
        <taxon>Pseudomonadati</taxon>
        <taxon>Pseudomonadota</taxon>
        <taxon>Gammaproteobacteria</taxon>
        <taxon>Methylococcales</taxon>
        <taxon>Methylococcaceae</taxon>
        <taxon>Methylomagnum</taxon>
    </lineage>
</organism>
<feature type="transmembrane region" description="Helical" evidence="4">
    <location>
        <begin position="171"/>
        <end position="190"/>
    </location>
</feature>
<evidence type="ECO:0000313" key="7">
    <source>
        <dbReference type="Proteomes" id="UP000192923"/>
    </source>
</evidence>
<dbReference type="InterPro" id="IPR036259">
    <property type="entry name" value="MFS_trans_sf"/>
</dbReference>
<evidence type="ECO:0000256" key="1">
    <source>
        <dbReference type="ARBA" id="ARBA00022692"/>
    </source>
</evidence>
<name>A0A1Y6CTT2_9GAMM</name>
<dbReference type="PANTHER" id="PTHR11360:SF317">
    <property type="entry name" value="MAJOR FACILITATOR SUPERFAMILY (MFS) PROFILE DOMAIN-CONTAINING PROTEIN-RELATED"/>
    <property type="match status" value="1"/>
</dbReference>
<keyword evidence="1 4" id="KW-0812">Transmembrane</keyword>
<keyword evidence="7" id="KW-1185">Reference proteome</keyword>
<keyword evidence="3 4" id="KW-0472">Membrane</keyword>
<keyword evidence="2 4" id="KW-1133">Transmembrane helix</keyword>
<dbReference type="AlphaFoldDB" id="A0A1Y6CTT2"/>
<gene>
    <name evidence="6" type="ORF">SAMN02949497_0984</name>
</gene>
<reference evidence="6 7" key="1">
    <citation type="submission" date="2016-12" db="EMBL/GenBank/DDBJ databases">
        <authorList>
            <person name="Song W.-J."/>
            <person name="Kurnit D.M."/>
        </authorList>
    </citation>
    <scope>NUCLEOTIDE SEQUENCE [LARGE SCALE GENOMIC DNA]</scope>
    <source>
        <strain evidence="6 7">175</strain>
    </source>
</reference>
<dbReference type="CDD" id="cd17353">
    <property type="entry name" value="MFS_OFA_like"/>
    <property type="match status" value="1"/>
</dbReference>
<feature type="transmembrane region" description="Helical" evidence="4">
    <location>
        <begin position="102"/>
        <end position="125"/>
    </location>
</feature>
<dbReference type="OrthoDB" id="9793415at2"/>
<proteinExistence type="predicted"/>
<dbReference type="Proteomes" id="UP000192923">
    <property type="component" value="Unassembled WGS sequence"/>
</dbReference>
<evidence type="ECO:0000259" key="5">
    <source>
        <dbReference type="PROSITE" id="PS50850"/>
    </source>
</evidence>
<feature type="transmembrane region" description="Helical" evidence="4">
    <location>
        <begin position="355"/>
        <end position="377"/>
    </location>
</feature>
<feature type="transmembrane region" description="Helical" evidence="4">
    <location>
        <begin position="44"/>
        <end position="64"/>
    </location>
</feature>
<evidence type="ECO:0000256" key="3">
    <source>
        <dbReference type="ARBA" id="ARBA00023136"/>
    </source>
</evidence>
<feature type="transmembrane region" description="Helical" evidence="4">
    <location>
        <begin position="76"/>
        <end position="96"/>
    </location>
</feature>
<feature type="transmembrane region" description="Helical" evidence="4">
    <location>
        <begin position="321"/>
        <end position="343"/>
    </location>
</feature>
<dbReference type="InterPro" id="IPR011701">
    <property type="entry name" value="MFS"/>
</dbReference>
<dbReference type="InterPro" id="IPR050327">
    <property type="entry name" value="Proton-linked_MCT"/>
</dbReference>
<feature type="transmembrane region" description="Helical" evidence="4">
    <location>
        <begin position="297"/>
        <end position="315"/>
    </location>
</feature>
<feature type="transmembrane region" description="Helical" evidence="4">
    <location>
        <begin position="137"/>
        <end position="159"/>
    </location>
</feature>
<evidence type="ECO:0000256" key="2">
    <source>
        <dbReference type="ARBA" id="ARBA00022989"/>
    </source>
</evidence>
<feature type="domain" description="Major facilitator superfamily (MFS) profile" evidence="5">
    <location>
        <begin position="3"/>
        <end position="410"/>
    </location>
</feature>
<dbReference type="STRING" id="1760988.SAMN02949497_0984"/>
<dbReference type="PROSITE" id="PS50850">
    <property type="entry name" value="MFS"/>
    <property type="match status" value="1"/>
</dbReference>
<feature type="transmembrane region" description="Helical" evidence="4">
    <location>
        <begin position="231"/>
        <end position="252"/>
    </location>
</feature>
<dbReference type="PANTHER" id="PTHR11360">
    <property type="entry name" value="MONOCARBOXYLATE TRANSPORTER"/>
    <property type="match status" value="1"/>
</dbReference>
<dbReference type="Gene3D" id="1.20.1250.20">
    <property type="entry name" value="MFS general substrate transporter like domains"/>
    <property type="match status" value="2"/>
</dbReference>
<dbReference type="RefSeq" id="WP_085210477.1">
    <property type="nucleotide sequence ID" value="NZ_FXAM01000001.1"/>
</dbReference>
<evidence type="ECO:0000256" key="4">
    <source>
        <dbReference type="SAM" id="Phobius"/>
    </source>
</evidence>
<feature type="transmembrane region" description="Helical" evidence="4">
    <location>
        <begin position="389"/>
        <end position="409"/>
    </location>
</feature>
<dbReference type="SUPFAM" id="SSF103473">
    <property type="entry name" value="MFS general substrate transporter"/>
    <property type="match status" value="1"/>
</dbReference>
<evidence type="ECO:0000313" key="6">
    <source>
        <dbReference type="EMBL" id="SMF93697.1"/>
    </source>
</evidence>
<accession>A0A1Y6CTT2</accession>